<dbReference type="Proteomes" id="UP000183832">
    <property type="component" value="Unassembled WGS sequence"/>
</dbReference>
<name>A0A1J1IH60_9DIPT</name>
<evidence type="ECO:0000313" key="1">
    <source>
        <dbReference type="EMBL" id="CRK99599.1"/>
    </source>
</evidence>
<dbReference type="EMBL" id="CVRI01000051">
    <property type="protein sequence ID" value="CRK99599.1"/>
    <property type="molecule type" value="Genomic_DNA"/>
</dbReference>
<dbReference type="AlphaFoldDB" id="A0A1J1IH60"/>
<evidence type="ECO:0000313" key="2">
    <source>
        <dbReference type="Proteomes" id="UP000183832"/>
    </source>
</evidence>
<reference evidence="1 2" key="1">
    <citation type="submission" date="2015-04" db="EMBL/GenBank/DDBJ databases">
        <authorList>
            <person name="Syromyatnikov M.Y."/>
            <person name="Popov V.N."/>
        </authorList>
    </citation>
    <scope>NUCLEOTIDE SEQUENCE [LARGE SCALE GENOMIC DNA]</scope>
</reference>
<gene>
    <name evidence="1" type="ORF">CLUMA_CG012911</name>
</gene>
<protein>
    <submittedName>
        <fullName evidence="1">CLUMA_CG012911, isoform A</fullName>
    </submittedName>
</protein>
<accession>A0A1J1IH60</accession>
<sequence>MYDYDLLHKIHGNLLTKWDLNRLSILTSKGEQEQSYFQPFPFFNAKATQFIKIYTSIHLSASLFPGQAIQEE</sequence>
<organism evidence="1 2">
    <name type="scientific">Clunio marinus</name>
    <dbReference type="NCBI Taxonomy" id="568069"/>
    <lineage>
        <taxon>Eukaryota</taxon>
        <taxon>Metazoa</taxon>
        <taxon>Ecdysozoa</taxon>
        <taxon>Arthropoda</taxon>
        <taxon>Hexapoda</taxon>
        <taxon>Insecta</taxon>
        <taxon>Pterygota</taxon>
        <taxon>Neoptera</taxon>
        <taxon>Endopterygota</taxon>
        <taxon>Diptera</taxon>
        <taxon>Nematocera</taxon>
        <taxon>Chironomoidea</taxon>
        <taxon>Chironomidae</taxon>
        <taxon>Clunio</taxon>
    </lineage>
</organism>
<keyword evidence="2" id="KW-1185">Reference proteome</keyword>
<proteinExistence type="predicted"/>